<evidence type="ECO:0000313" key="3">
    <source>
        <dbReference type="Proteomes" id="UP001601288"/>
    </source>
</evidence>
<comment type="caution">
    <text evidence="2">The sequence shown here is derived from an EMBL/GenBank/DDBJ whole genome shotgun (WGS) entry which is preliminary data.</text>
</comment>
<accession>A0ABW6LSI7</accession>
<evidence type="ECO:0000313" key="2">
    <source>
        <dbReference type="EMBL" id="MFE9231348.1"/>
    </source>
</evidence>
<evidence type="ECO:0008006" key="4">
    <source>
        <dbReference type="Google" id="ProtNLM"/>
    </source>
</evidence>
<name>A0ABW6LSI7_9ACTN</name>
<gene>
    <name evidence="2" type="ORF">ACFYM3_43610</name>
</gene>
<feature type="region of interest" description="Disordered" evidence="1">
    <location>
        <begin position="1"/>
        <end position="33"/>
    </location>
</feature>
<dbReference type="Proteomes" id="UP001601288">
    <property type="component" value="Unassembled WGS sequence"/>
</dbReference>
<reference evidence="2 3" key="1">
    <citation type="submission" date="2024-10" db="EMBL/GenBank/DDBJ databases">
        <title>The Natural Products Discovery Center: Release of the First 8490 Sequenced Strains for Exploring Actinobacteria Biosynthetic Diversity.</title>
        <authorList>
            <person name="Kalkreuter E."/>
            <person name="Kautsar S.A."/>
            <person name="Yang D."/>
            <person name="Bader C.D."/>
            <person name="Teijaro C.N."/>
            <person name="Fluegel L."/>
            <person name="Davis C.M."/>
            <person name="Simpson J.R."/>
            <person name="Lauterbach L."/>
            <person name="Steele A.D."/>
            <person name="Gui C."/>
            <person name="Meng S."/>
            <person name="Li G."/>
            <person name="Viehrig K."/>
            <person name="Ye F."/>
            <person name="Su P."/>
            <person name="Kiefer A.F."/>
            <person name="Nichols A."/>
            <person name="Cepeda A.J."/>
            <person name="Yan W."/>
            <person name="Fan B."/>
            <person name="Jiang Y."/>
            <person name="Adhikari A."/>
            <person name="Zheng C.-J."/>
            <person name="Schuster L."/>
            <person name="Cowan T.M."/>
            <person name="Smanski M.J."/>
            <person name="Chevrette M.G."/>
            <person name="De Carvalho L.P.S."/>
            <person name="Shen B."/>
        </authorList>
    </citation>
    <scope>NUCLEOTIDE SEQUENCE [LARGE SCALE GENOMIC DNA]</scope>
    <source>
        <strain evidence="2 3">NPDC007066</strain>
    </source>
</reference>
<proteinExistence type="predicted"/>
<dbReference type="EMBL" id="JBIAFP010000058">
    <property type="protein sequence ID" value="MFE9231348.1"/>
    <property type="molecule type" value="Genomic_DNA"/>
</dbReference>
<dbReference type="RefSeq" id="WP_358292903.1">
    <property type="nucleotide sequence ID" value="NZ_JBEYGJ010000073.1"/>
</dbReference>
<sequence length="234" mass="25086">MPHELAGLGEVDERSPRLPVDTPGDRRGQRAGAGVGVDVGGLVLPRLGPEQVVDLRGRAAGPGGDVEDLVVPVGVLEAAATVLRTARELLRQSYCCYEFSTVAVMHSLIAVEIVLRDRIPDAGKKLLHQLIKQGAVDGILTTRQAEYLDYGRQIRNGMAHGQTTHAVTLPLAAAALMLLGGAAVPRWRPAQLDIRPFPAGRVRRRRRCDRTESPALAAGRTVYEAASWKSSGTP</sequence>
<organism evidence="2 3">
    <name type="scientific">Streptomyces massasporeus</name>
    <dbReference type="NCBI Taxonomy" id="67324"/>
    <lineage>
        <taxon>Bacteria</taxon>
        <taxon>Bacillati</taxon>
        <taxon>Actinomycetota</taxon>
        <taxon>Actinomycetes</taxon>
        <taxon>Kitasatosporales</taxon>
        <taxon>Streptomycetaceae</taxon>
        <taxon>Streptomyces</taxon>
    </lineage>
</organism>
<keyword evidence="3" id="KW-1185">Reference proteome</keyword>
<protein>
    <recommendedName>
        <fullName evidence="4">DUF4145 domain-containing protein</fullName>
    </recommendedName>
</protein>
<evidence type="ECO:0000256" key="1">
    <source>
        <dbReference type="SAM" id="MobiDB-lite"/>
    </source>
</evidence>